<dbReference type="AlphaFoldDB" id="A0ABD0LAP7"/>
<protein>
    <recommendedName>
        <fullName evidence="3">UV-stimulated scaffold protein A</fullName>
    </recommendedName>
</protein>
<proteinExistence type="predicted"/>
<accession>A0ABD0LAP7</accession>
<gene>
    <name evidence="1" type="ORF">BaRGS_00012443</name>
</gene>
<reference evidence="1 2" key="1">
    <citation type="journal article" date="2023" name="Sci. Data">
        <title>Genome assembly of the Korean intertidal mud-creeper Batillaria attramentaria.</title>
        <authorList>
            <person name="Patra A.K."/>
            <person name="Ho P.T."/>
            <person name="Jun S."/>
            <person name="Lee S.J."/>
            <person name="Kim Y."/>
            <person name="Won Y.J."/>
        </authorList>
    </citation>
    <scope>NUCLEOTIDE SEQUENCE [LARGE SCALE GENOMIC DNA]</scope>
    <source>
        <strain evidence="1">Wonlab-2016</strain>
    </source>
</reference>
<dbReference type="Pfam" id="PF20867">
    <property type="entry name" value="UVSSA_N"/>
    <property type="match status" value="1"/>
</dbReference>
<evidence type="ECO:0000313" key="1">
    <source>
        <dbReference type="EMBL" id="KAK7496278.1"/>
    </source>
</evidence>
<evidence type="ECO:0000313" key="2">
    <source>
        <dbReference type="Proteomes" id="UP001519460"/>
    </source>
</evidence>
<dbReference type="InterPro" id="IPR018610">
    <property type="entry name" value="UVSSA"/>
</dbReference>
<sequence>MSEAGEGCLDHELSRQMAVLVEQLTTSGSPSLDVEVMKKLKRICRTSDLYVEHAFRLLMTQLEKGHAEIRLSTFQIIDELFNRSHAFQTDQDQPLPPPKAAAQKLRADTLKAVQQWHEKYSSGYKKLALGFNYLKTCKHVCSQ</sequence>
<name>A0ABD0LAP7_9CAEN</name>
<organism evidence="1 2">
    <name type="scientific">Batillaria attramentaria</name>
    <dbReference type="NCBI Taxonomy" id="370345"/>
    <lineage>
        <taxon>Eukaryota</taxon>
        <taxon>Metazoa</taxon>
        <taxon>Spiralia</taxon>
        <taxon>Lophotrochozoa</taxon>
        <taxon>Mollusca</taxon>
        <taxon>Gastropoda</taxon>
        <taxon>Caenogastropoda</taxon>
        <taxon>Sorbeoconcha</taxon>
        <taxon>Cerithioidea</taxon>
        <taxon>Batillariidae</taxon>
        <taxon>Batillaria</taxon>
    </lineage>
</organism>
<dbReference type="InterPro" id="IPR049408">
    <property type="entry name" value="UVSSA_N_a-solenoid_rpt"/>
</dbReference>
<keyword evidence="2" id="KW-1185">Reference proteome</keyword>
<dbReference type="PANTHER" id="PTHR28670:SF1">
    <property type="entry name" value="UV-STIMULATED SCAFFOLD PROTEIN A"/>
    <property type="match status" value="1"/>
</dbReference>
<dbReference type="Proteomes" id="UP001519460">
    <property type="component" value="Unassembled WGS sequence"/>
</dbReference>
<dbReference type="EMBL" id="JACVVK020000068">
    <property type="protein sequence ID" value="KAK7496278.1"/>
    <property type="molecule type" value="Genomic_DNA"/>
</dbReference>
<evidence type="ECO:0008006" key="3">
    <source>
        <dbReference type="Google" id="ProtNLM"/>
    </source>
</evidence>
<dbReference type="PANTHER" id="PTHR28670">
    <property type="entry name" value="UV-STIMULATED SCAFFOLD PROTEIN A"/>
    <property type="match status" value="1"/>
</dbReference>
<comment type="caution">
    <text evidence="1">The sequence shown here is derived from an EMBL/GenBank/DDBJ whole genome shotgun (WGS) entry which is preliminary data.</text>
</comment>